<keyword evidence="3" id="KW-1185">Reference proteome</keyword>
<dbReference type="KEGG" id="smam:Mal15_20490"/>
<feature type="compositionally biased region" description="Low complexity" evidence="1">
    <location>
        <begin position="14"/>
        <end position="23"/>
    </location>
</feature>
<dbReference type="AlphaFoldDB" id="A0A5B9MB95"/>
<reference evidence="2 3" key="1">
    <citation type="submission" date="2019-02" db="EMBL/GenBank/DDBJ databases">
        <title>Planctomycetal bacteria perform biofilm scaping via a novel small molecule.</title>
        <authorList>
            <person name="Jeske O."/>
            <person name="Boedeker C."/>
            <person name="Wiegand S."/>
            <person name="Breitling P."/>
            <person name="Kallscheuer N."/>
            <person name="Jogler M."/>
            <person name="Rohde M."/>
            <person name="Petersen J."/>
            <person name="Medema M.H."/>
            <person name="Surup F."/>
            <person name="Jogler C."/>
        </authorList>
    </citation>
    <scope>NUCLEOTIDE SEQUENCE [LARGE SCALE GENOMIC DNA]</scope>
    <source>
        <strain evidence="2 3">Mal15</strain>
    </source>
</reference>
<evidence type="ECO:0000313" key="3">
    <source>
        <dbReference type="Proteomes" id="UP000321353"/>
    </source>
</evidence>
<name>A0A5B9MB95_9BACT</name>
<feature type="region of interest" description="Disordered" evidence="1">
    <location>
        <begin position="1"/>
        <end position="28"/>
    </location>
</feature>
<gene>
    <name evidence="2" type="ORF">Mal15_20490</name>
</gene>
<accession>A0A5B9MB95</accession>
<dbReference type="EMBL" id="CP036264">
    <property type="protein sequence ID" value="QEF98003.1"/>
    <property type="molecule type" value="Genomic_DNA"/>
</dbReference>
<organism evidence="2 3">
    <name type="scientific">Stieleria maiorica</name>
    <dbReference type="NCBI Taxonomy" id="2795974"/>
    <lineage>
        <taxon>Bacteria</taxon>
        <taxon>Pseudomonadati</taxon>
        <taxon>Planctomycetota</taxon>
        <taxon>Planctomycetia</taxon>
        <taxon>Pirellulales</taxon>
        <taxon>Pirellulaceae</taxon>
        <taxon>Stieleria</taxon>
    </lineage>
</organism>
<evidence type="ECO:0000313" key="2">
    <source>
        <dbReference type="EMBL" id="QEF98003.1"/>
    </source>
</evidence>
<proteinExistence type="predicted"/>
<protein>
    <submittedName>
        <fullName evidence="2">Uncharacterized protein</fullName>
    </submittedName>
</protein>
<dbReference type="Proteomes" id="UP000321353">
    <property type="component" value="Chromosome"/>
</dbReference>
<sequence length="172" mass="19232">MQTIRRGAGEEVADGASDSAAAARLRSESKAGSAIEIPAACRIDRRRTTGRGGRWRFMAKDQRGGKWWARRRGLHKAPPVYTIGQPVRNILLCRIPLRRECRAVFPRRLNHKGGRCPSSSPHRLPPIVFPPSSSPHRLPPIVFPPSFCPPSFCPPSFCPESFCHFSPPPHRR</sequence>
<evidence type="ECO:0000256" key="1">
    <source>
        <dbReference type="SAM" id="MobiDB-lite"/>
    </source>
</evidence>